<accession>A0A2X0QVI4</accession>
<evidence type="ECO:0000313" key="1">
    <source>
        <dbReference type="EMBL" id="SPS06223.1"/>
    </source>
</evidence>
<organism evidence="1">
    <name type="scientific">Candidatus Nitrotoga fabula</name>
    <dbReference type="NCBI Taxonomy" id="2182327"/>
    <lineage>
        <taxon>Bacteria</taxon>
        <taxon>Pseudomonadati</taxon>
        <taxon>Pseudomonadota</taxon>
        <taxon>Betaproteobacteria</taxon>
        <taxon>Nitrosomonadales</taxon>
        <taxon>Gallionellaceae</taxon>
        <taxon>Candidatus Nitrotoga</taxon>
    </lineage>
</organism>
<name>A0A2X0QVI4_9PROT</name>
<proteinExistence type="predicted"/>
<dbReference type="AlphaFoldDB" id="A0A2X0QVI4"/>
<sequence>MSEGELEIFDLLKKDKMTQEETLKVRFAAKSLLHRLLEEHPKVLVQDWYKARKSRSRCAPLSRTCWTASCRKATIVCCSARNATTCLT</sequence>
<reference evidence="1" key="1">
    <citation type="submission" date="2018-05" db="EMBL/GenBank/DDBJ databases">
        <authorList>
            <person name="Lanie J.A."/>
            <person name="Ng W.-L."/>
            <person name="Kazmierczak K.M."/>
            <person name="Andrzejewski T.M."/>
            <person name="Davidsen T.M."/>
            <person name="Wayne K.J."/>
            <person name="Tettelin H."/>
            <person name="Glass J.I."/>
            <person name="Rusch D."/>
            <person name="Podicherti R."/>
            <person name="Tsui H.-C.T."/>
            <person name="Winkler M.E."/>
        </authorList>
    </citation>
    <scope>NUCLEOTIDE SEQUENCE</scope>
    <source>
        <strain evidence="1">KNB</strain>
    </source>
</reference>
<dbReference type="EMBL" id="LS423452">
    <property type="protein sequence ID" value="SPS06223.1"/>
    <property type="molecule type" value="Genomic_DNA"/>
</dbReference>
<protein>
    <submittedName>
        <fullName evidence="1">Uncharacterized protein</fullName>
    </submittedName>
</protein>
<gene>
    <name evidence="1" type="ORF">NITFAB_1813</name>
</gene>